<evidence type="ECO:0000256" key="2">
    <source>
        <dbReference type="ARBA" id="ARBA00007362"/>
    </source>
</evidence>
<evidence type="ECO:0000256" key="6">
    <source>
        <dbReference type="SAM" id="Phobius"/>
    </source>
</evidence>
<dbReference type="EMBL" id="JAVDPW010000006">
    <property type="protein sequence ID" value="MDR6291032.1"/>
    <property type="molecule type" value="Genomic_DNA"/>
</dbReference>
<protein>
    <submittedName>
        <fullName evidence="8">Drug/metabolite transporter (DMT)-like permease</fullName>
    </submittedName>
</protein>
<evidence type="ECO:0000313" key="8">
    <source>
        <dbReference type="EMBL" id="MDR6291032.1"/>
    </source>
</evidence>
<gene>
    <name evidence="8" type="ORF">E9232_003558</name>
</gene>
<dbReference type="PANTHER" id="PTHR32322">
    <property type="entry name" value="INNER MEMBRANE TRANSPORTER"/>
    <property type="match status" value="1"/>
</dbReference>
<feature type="transmembrane region" description="Helical" evidence="6">
    <location>
        <begin position="244"/>
        <end position="263"/>
    </location>
</feature>
<feature type="transmembrane region" description="Helical" evidence="6">
    <location>
        <begin position="34"/>
        <end position="54"/>
    </location>
</feature>
<dbReference type="Proteomes" id="UP001262410">
    <property type="component" value="Unassembled WGS sequence"/>
</dbReference>
<dbReference type="InterPro" id="IPR000620">
    <property type="entry name" value="EamA_dom"/>
</dbReference>
<feature type="transmembrane region" description="Helical" evidence="6">
    <location>
        <begin position="212"/>
        <end position="232"/>
    </location>
</feature>
<feature type="transmembrane region" description="Helical" evidence="6">
    <location>
        <begin position="149"/>
        <end position="168"/>
    </location>
</feature>
<keyword evidence="4 6" id="KW-1133">Transmembrane helix</keyword>
<evidence type="ECO:0000313" key="9">
    <source>
        <dbReference type="Proteomes" id="UP001262410"/>
    </source>
</evidence>
<dbReference type="Pfam" id="PF00892">
    <property type="entry name" value="EamA"/>
    <property type="match status" value="2"/>
</dbReference>
<feature type="transmembrane region" description="Helical" evidence="6">
    <location>
        <begin position="96"/>
        <end position="117"/>
    </location>
</feature>
<feature type="domain" description="EamA" evidence="7">
    <location>
        <begin position="151"/>
        <end position="285"/>
    </location>
</feature>
<feature type="transmembrane region" description="Helical" evidence="6">
    <location>
        <begin position="124"/>
        <end position="143"/>
    </location>
</feature>
<keyword evidence="3 6" id="KW-0812">Transmembrane</keyword>
<accession>A0ABU1JQZ2</accession>
<dbReference type="SUPFAM" id="SSF103481">
    <property type="entry name" value="Multidrug resistance efflux transporter EmrE"/>
    <property type="match status" value="2"/>
</dbReference>
<sequence>MSRNGIGVMAALASSTLGGTSVVATRFVIGATDPATLSVFRFGIGCALLVPVVLALRAPWPARRDLPAVALLGLLFFAAFPFLFNASLAHTTAARGALALSTQPLLTLAAGAALGIEALTRRKAAGVLLAMAGVALALMAGLADAPPQAWRGDLLMVGAAGCGALYNVWSRAYVRRSAALSFTALGMAAGGCGLAALALATRPVALPALDAAGWAVVLYLGVVGAALTFFLWSFALGRTTPTRVAISVTVNPVVATLFGTLLLGEPVGWPLLLGLATVAAGIAVAATDPRRPAAPMPEASVSSPARLP</sequence>
<feature type="transmembrane region" description="Helical" evidence="6">
    <location>
        <begin position="66"/>
        <end position="84"/>
    </location>
</feature>
<keyword evidence="5 6" id="KW-0472">Membrane</keyword>
<reference evidence="8 9" key="1">
    <citation type="submission" date="2023-07" db="EMBL/GenBank/DDBJ databases">
        <title>Sorghum-associated microbial communities from plants grown in Nebraska, USA.</title>
        <authorList>
            <person name="Schachtman D."/>
        </authorList>
    </citation>
    <scope>NUCLEOTIDE SEQUENCE [LARGE SCALE GENOMIC DNA]</scope>
    <source>
        <strain evidence="8 9">584</strain>
    </source>
</reference>
<feature type="transmembrane region" description="Helical" evidence="6">
    <location>
        <begin position="180"/>
        <end position="200"/>
    </location>
</feature>
<evidence type="ECO:0000259" key="7">
    <source>
        <dbReference type="Pfam" id="PF00892"/>
    </source>
</evidence>
<keyword evidence="9" id="KW-1185">Reference proteome</keyword>
<dbReference type="PANTHER" id="PTHR32322:SF2">
    <property type="entry name" value="EAMA DOMAIN-CONTAINING PROTEIN"/>
    <property type="match status" value="1"/>
</dbReference>
<evidence type="ECO:0000256" key="3">
    <source>
        <dbReference type="ARBA" id="ARBA00022692"/>
    </source>
</evidence>
<organism evidence="8 9">
    <name type="scientific">Inquilinus ginsengisoli</name>
    <dbReference type="NCBI Taxonomy" id="363840"/>
    <lineage>
        <taxon>Bacteria</taxon>
        <taxon>Pseudomonadati</taxon>
        <taxon>Pseudomonadota</taxon>
        <taxon>Alphaproteobacteria</taxon>
        <taxon>Rhodospirillales</taxon>
        <taxon>Rhodospirillaceae</taxon>
        <taxon>Inquilinus</taxon>
    </lineage>
</organism>
<dbReference type="RefSeq" id="WP_309795938.1">
    <property type="nucleotide sequence ID" value="NZ_JAVDPW010000006.1"/>
</dbReference>
<evidence type="ECO:0000256" key="1">
    <source>
        <dbReference type="ARBA" id="ARBA00004141"/>
    </source>
</evidence>
<comment type="subcellular location">
    <subcellularLocation>
        <location evidence="1">Membrane</location>
        <topology evidence="1">Multi-pass membrane protein</topology>
    </subcellularLocation>
</comment>
<proteinExistence type="inferred from homology"/>
<name>A0ABU1JQZ2_9PROT</name>
<comment type="similarity">
    <text evidence="2">Belongs to the EamA transporter family.</text>
</comment>
<evidence type="ECO:0000256" key="5">
    <source>
        <dbReference type="ARBA" id="ARBA00023136"/>
    </source>
</evidence>
<evidence type="ECO:0000256" key="4">
    <source>
        <dbReference type="ARBA" id="ARBA00022989"/>
    </source>
</evidence>
<comment type="caution">
    <text evidence="8">The sequence shown here is derived from an EMBL/GenBank/DDBJ whole genome shotgun (WGS) entry which is preliminary data.</text>
</comment>
<feature type="transmembrane region" description="Helical" evidence="6">
    <location>
        <begin position="269"/>
        <end position="287"/>
    </location>
</feature>
<feature type="domain" description="EamA" evidence="7">
    <location>
        <begin position="6"/>
        <end position="138"/>
    </location>
</feature>
<dbReference type="Gene3D" id="1.10.3730.20">
    <property type="match status" value="1"/>
</dbReference>
<dbReference type="InterPro" id="IPR037185">
    <property type="entry name" value="EmrE-like"/>
</dbReference>
<dbReference type="InterPro" id="IPR050638">
    <property type="entry name" value="AA-Vitamin_Transporters"/>
</dbReference>